<evidence type="ECO:0000256" key="10">
    <source>
        <dbReference type="PROSITE-ProRule" id="PRU01363"/>
    </source>
</evidence>
<evidence type="ECO:0000313" key="15">
    <source>
        <dbReference type="EMBL" id="NDL70356.1"/>
    </source>
</evidence>
<dbReference type="InterPro" id="IPR009081">
    <property type="entry name" value="PP-bd_ACP"/>
</dbReference>
<dbReference type="SMART" id="SM00823">
    <property type="entry name" value="PKS_PP"/>
    <property type="match status" value="1"/>
</dbReference>
<dbReference type="InterPro" id="IPR036736">
    <property type="entry name" value="ACP-like_sf"/>
</dbReference>
<dbReference type="Gene3D" id="3.40.366.10">
    <property type="entry name" value="Malonyl-Coenzyme A Acyl Carrier Protein, domain 2"/>
    <property type="match status" value="1"/>
</dbReference>
<dbReference type="SUPFAM" id="SSF53901">
    <property type="entry name" value="Thiolase-like"/>
    <property type="match status" value="1"/>
</dbReference>
<dbReference type="SMART" id="SM00822">
    <property type="entry name" value="PKS_KR"/>
    <property type="match status" value="1"/>
</dbReference>
<dbReference type="InterPro" id="IPR050091">
    <property type="entry name" value="PKS_NRPS_Biosynth_Enz"/>
</dbReference>
<dbReference type="SUPFAM" id="SSF55048">
    <property type="entry name" value="Probable ACP-binding domain of malonyl-CoA ACP transacylase"/>
    <property type="match status" value="1"/>
</dbReference>
<dbReference type="Pfam" id="PF08659">
    <property type="entry name" value="KR"/>
    <property type="match status" value="1"/>
</dbReference>
<accession>A0A7C9P3R8</accession>
<dbReference type="SMART" id="SM00829">
    <property type="entry name" value="PKS_ER"/>
    <property type="match status" value="1"/>
</dbReference>
<dbReference type="InterPro" id="IPR001227">
    <property type="entry name" value="Ac_transferase_dom_sf"/>
</dbReference>
<dbReference type="SUPFAM" id="SSF50129">
    <property type="entry name" value="GroES-like"/>
    <property type="match status" value="1"/>
</dbReference>
<dbReference type="Gene3D" id="3.40.50.720">
    <property type="entry name" value="NAD(P)-binding Rossmann-like Domain"/>
    <property type="match status" value="3"/>
</dbReference>
<dbReference type="InterPro" id="IPR036291">
    <property type="entry name" value="NAD(P)-bd_dom_sf"/>
</dbReference>
<dbReference type="Pfam" id="PF21089">
    <property type="entry name" value="PKS_DH_N"/>
    <property type="match status" value="1"/>
</dbReference>
<dbReference type="UniPathway" id="UPA00094"/>
<feature type="compositionally biased region" description="Low complexity" evidence="11">
    <location>
        <begin position="2456"/>
        <end position="2467"/>
    </location>
</feature>
<evidence type="ECO:0000256" key="11">
    <source>
        <dbReference type="SAM" id="MobiDB-lite"/>
    </source>
</evidence>
<dbReference type="Pfam" id="PF00109">
    <property type="entry name" value="ketoacyl-synt"/>
    <property type="match status" value="1"/>
</dbReference>
<dbReference type="InterPro" id="IPR014030">
    <property type="entry name" value="Ketoacyl_synth_N"/>
</dbReference>
<evidence type="ECO:0000259" key="14">
    <source>
        <dbReference type="PROSITE" id="PS52019"/>
    </source>
</evidence>
<evidence type="ECO:0000259" key="12">
    <source>
        <dbReference type="PROSITE" id="PS50075"/>
    </source>
</evidence>
<dbReference type="InterPro" id="IPR014043">
    <property type="entry name" value="Acyl_transferase_dom"/>
</dbReference>
<dbReference type="CDD" id="cd00833">
    <property type="entry name" value="PKS"/>
    <property type="match status" value="1"/>
</dbReference>
<evidence type="ECO:0000256" key="2">
    <source>
        <dbReference type="ARBA" id="ARBA00006484"/>
    </source>
</evidence>
<dbReference type="GO" id="GO:0004315">
    <property type="term" value="F:3-oxoacyl-[acyl-carrier-protein] synthase activity"/>
    <property type="evidence" value="ECO:0007669"/>
    <property type="project" value="InterPro"/>
</dbReference>
<dbReference type="InterPro" id="IPR013154">
    <property type="entry name" value="ADH-like_N"/>
</dbReference>
<dbReference type="InterPro" id="IPR020807">
    <property type="entry name" value="PKS_DH"/>
</dbReference>
<dbReference type="CDD" id="cd05195">
    <property type="entry name" value="enoyl_red"/>
    <property type="match status" value="1"/>
</dbReference>
<dbReference type="InterPro" id="IPR016036">
    <property type="entry name" value="Malonyl_transacylase_ACP-bd"/>
</dbReference>
<dbReference type="Pfam" id="PF16197">
    <property type="entry name" value="KAsynt_C_assoc"/>
    <property type="match status" value="1"/>
</dbReference>
<dbReference type="GO" id="GO:0031177">
    <property type="term" value="F:phosphopantetheine binding"/>
    <property type="evidence" value="ECO:0007669"/>
    <property type="project" value="InterPro"/>
</dbReference>
<dbReference type="OrthoDB" id="9778690at2"/>
<feature type="active site" description="Proton acceptor; for dehydratase activity" evidence="10">
    <location>
        <position position="920"/>
    </location>
</feature>
<dbReference type="Pfam" id="PF00550">
    <property type="entry name" value="PP-binding"/>
    <property type="match status" value="1"/>
</dbReference>
<dbReference type="InterPro" id="IPR013968">
    <property type="entry name" value="PKS_KR"/>
</dbReference>
<dbReference type="PROSITE" id="PS52019">
    <property type="entry name" value="PKS_MFAS_DH"/>
    <property type="match status" value="1"/>
</dbReference>
<dbReference type="Pfam" id="PF08240">
    <property type="entry name" value="ADH_N"/>
    <property type="match status" value="1"/>
</dbReference>
<dbReference type="PANTHER" id="PTHR43775:SF37">
    <property type="entry name" value="SI:DKEY-61P9.11"/>
    <property type="match status" value="1"/>
</dbReference>
<dbReference type="FunFam" id="3.40.47.10:FF:000019">
    <property type="entry name" value="Polyketide synthase type I"/>
    <property type="match status" value="1"/>
</dbReference>
<dbReference type="InterPro" id="IPR013149">
    <property type="entry name" value="ADH-like_C"/>
</dbReference>
<sequence length="2467" mass="266448">MTKRVAIIGAAHRFPGTTPETFWQDLQAEKDLVTQVAPDRWSHDAYWHPDKRHPGTSVTFAAGSLGDISGFDAEFFGISPREAANMDPQQRMLLELSWEAMESAGITPSSLRGSQCGVFLGVASLDYSYRMADDMGAIDASTATGNTSSIASNRLSYVFDLHGPSMSLDTACSSSMVAFHQACQSIRSGETNMALAGGISLHLHPYGFIIFSKASMLSPTGRCQVFDEAGNGYVRSEGAGLFLLKDYDQAVADGDNILAVVAGSAVNTDGHKSGLTVPNPSAQIELMRRAYEQAGIAPDEIDYLEAHGTGTAVGDPIETRAIGEALGKFRKTPLPIGSVKSNVGHLETASGVAGLAKALYSLQHREVPATIGIRNLNPLIKFDEWNISVVTKAQSLKKQGRLVIGVNSFGFGGANAHVILESAPEKTPASRQMPDTALPIRISARSQEALAANARALASYLRESDQPFYDIAHTLHSHREHHTFGALCFAQTPEAAASALSQFAEGEEGPTATLERLANARGPVFVYDGNGCQWETMGHDLLESEPAFSDAIDRVDALFQKHGDFSLRDELAGRNQQEASEGRFERTEIAQPALFALQVALTEWFKSKGIVPTAVFGHSVGEVAAAWASGALTLEDAVKVIYYRSFYQGKTRGLGEMTAVAMSAEEIAPWLEKPEFNNISLAGINSPKGITLAGDQDQLTALETALSAQDIFAKRLPLDYAFHSPAMDSIKAGVVEALADIQPRATEIPYVSTVTGAISEGTQLDAHYWWLNIREPVLFDGAATTLIEQGYNVFIEIGAHPILRRYLNESLRQQERSGLVLGTIERHKPGTDELTRSLGQLLLSGLNLASHHFFPVEGQRVLLPRYSWQRTHHWVQGTTDGQGLLTRYYQHPLLGYPLAQQDHTWESQLDTKRQPWLADHVVGEGAVFPGAGFVELTLAAALQQKDTPLLDIEELEIRAPLLLDGPNGRTMRLTLNPDDGRLAIHSREPATGSEWQLNAVARRMRESRGFLLNRQAPSVPNRAPDVTLAQHLQMAERIGLHYGPAFQAISRGWIEGDSVIGEITLSEDVQSQLETLHVHPGILDSAFQMFIPLLAQHSDFASQLAFVPVRVGRLQVNAEAGAPVLARAVMGKRAPHSFTADFELYDAAGNAVAVLSETRFKAIRLNRAHHQHFSYLDVELTPAPLTATTLPLPGYALARLAGLSSAYAASTGQRYAQEVAPLLDSLSEAFTQGLNVDGDEEQLAPETIWQLLVQDYPDYFAPIHLVGRLGLHRKQLTNGSASLESLSITGEHLAGINRVLIGESGWQVLASELGMLIEAVLANLPTGQRLQLLEAGPCAPALGQRLLEQLTNAQHITKGAHHYRAITTSDTARHQAEQLQERFPLMDIQPLEATLPILSDADKAQLAFISVDVTQPERTRQLIEALPAQLAPGAQVMVIGIQPSRWLDDLLATPGIDQAALEQATLSDWLNEQGLSVSPPVELEENGAYLLHAQAATFADESNTTGNPVSHHLIVADTPHLALAERLANKLRVYTNGYASHSNAGNDGVSNDAFSNDSVWVTVSDAVPAALLNEAQAAFGESFGKGVSALNVVDFRQRGAASTAEQTQRCHRAQQWSLALEASGLEGQGTPVTLWLPTQEASTGDDAALWGFGRSLANEAVGHRVTLIDLPVTPNDAALDVLAATLATPDSENELVVTAEGARFATRLRTLPAPHPAKQVSAAPRQAMTLGFALPGQLRQLQWRPRQLPELGADDVEIRVKATGLNFRDVMYTLGLLSDEAIENGFAGPTLGLEFSGEVIAVGANVNHVTPGQAVVGFGPASFSDRLIASQHAVAPLPEGVSYAAAATIPTTFFTVYYALKHLARLEPGEKVLIHGAAGGVGIAALQIAQWMGADIYATVGSEEKRDFLRLMGEERIYDSRSLTFAEEILEDTQGEGVDIVLNSLAGEAINQNLRALRPFGRFLELGKRDFYENTHIGLRPFRNNLSYFGIDSDQLMKVQPALTQRLFGEMMALFNDGTLSPLPFTAFSHSQVIDAFRYMQQARQIGKVVVTYEQPIAPPRNELLGTDTMALAAEACYLVTGGLGGFGLKTAQWLVSKGARQLVLLSRSGPTSEEAQAAIAAFEAQGVNVLAAACDITDHDALASVIARAQRELGSLKGIVHAATVIDDGLIRNLDAERIQKVLAPKIDGARHLDALTRDIELDFFVLYSSATTLFGNPGQANYVAANHWMEAFAARRRAAGLPATCVRWGAIEDVGFLARNTRTRDALQERLGGSALRSDDALNVLEQMLLTPGPSLGVLELEWGALARFLPTAQAPRFNEIARTSDDDGSADSDDDISALLADLTPEEMHSTVTELLRAELASILLIDEEKIDVNRSVYDMGFDSLMGVELMTAIENRLGVQVPVMVLSEASSLNKLASVLIQKLHQHDNDVEEAPQDALASLAARHGADGLTKESASTSTTETP</sequence>
<evidence type="ECO:0000256" key="6">
    <source>
        <dbReference type="ARBA" id="ARBA00022857"/>
    </source>
</evidence>
<dbReference type="Gene3D" id="3.40.47.10">
    <property type="match status" value="1"/>
</dbReference>
<feature type="active site" description="Proton donor; for dehydratase activity" evidence="10">
    <location>
        <position position="1084"/>
    </location>
</feature>
<keyword evidence="3" id="KW-0596">Phosphopantetheine</keyword>
<dbReference type="SUPFAM" id="SSF52151">
    <property type="entry name" value="FabD/lysophospholipase-like"/>
    <property type="match status" value="1"/>
</dbReference>
<dbReference type="Pfam" id="PF00107">
    <property type="entry name" value="ADH_zinc_N"/>
    <property type="match status" value="1"/>
</dbReference>
<dbReference type="FunFam" id="3.40.50.720:FF:000209">
    <property type="entry name" value="Polyketide synthase Pks12"/>
    <property type="match status" value="1"/>
</dbReference>
<dbReference type="PROSITE" id="PS50075">
    <property type="entry name" value="CARRIER"/>
    <property type="match status" value="1"/>
</dbReference>
<dbReference type="InterPro" id="IPR016035">
    <property type="entry name" value="Acyl_Trfase/lysoPLipase"/>
</dbReference>
<dbReference type="InterPro" id="IPR049551">
    <property type="entry name" value="PKS_DH_C"/>
</dbReference>
<dbReference type="GO" id="GO:0016491">
    <property type="term" value="F:oxidoreductase activity"/>
    <property type="evidence" value="ECO:0007669"/>
    <property type="project" value="InterPro"/>
</dbReference>
<dbReference type="EMBL" id="JAAEHK010000008">
    <property type="protein sequence ID" value="NDL70356.1"/>
    <property type="molecule type" value="Genomic_DNA"/>
</dbReference>
<organism evidence="15 16">
    <name type="scientific">Vreelandella alkaliphila</name>
    <dbReference type="NCBI Taxonomy" id="272774"/>
    <lineage>
        <taxon>Bacteria</taxon>
        <taxon>Pseudomonadati</taxon>
        <taxon>Pseudomonadota</taxon>
        <taxon>Gammaproteobacteria</taxon>
        <taxon>Oceanospirillales</taxon>
        <taxon>Halomonadaceae</taxon>
        <taxon>Vreelandella</taxon>
    </lineage>
</organism>
<dbReference type="Gene3D" id="1.10.1200.10">
    <property type="entry name" value="ACP-like"/>
    <property type="match status" value="1"/>
</dbReference>
<dbReference type="InterPro" id="IPR057326">
    <property type="entry name" value="KR_dom"/>
</dbReference>
<dbReference type="Pfam" id="PF00698">
    <property type="entry name" value="Acyl_transf_1"/>
    <property type="match status" value="1"/>
</dbReference>
<feature type="region of interest" description="Disordered" evidence="11">
    <location>
        <begin position="2443"/>
        <end position="2467"/>
    </location>
</feature>
<dbReference type="InterPro" id="IPR032821">
    <property type="entry name" value="PKS_assoc"/>
</dbReference>
<reference evidence="15 16" key="1">
    <citation type="submission" date="2020-01" db="EMBL/GenBank/DDBJ databases">
        <title>Whole genome sequencing of Halomonas alkaliphila strain LS44.</title>
        <authorList>
            <person name="Kumar S."/>
            <person name="Paul D."/>
            <person name="Shouche Y."/>
            <person name="Suryavanshi M.V."/>
        </authorList>
    </citation>
    <scope>NUCLEOTIDE SEQUENCE [LARGE SCALE GENOMIC DNA]</scope>
    <source>
        <strain evidence="15 16">LS44</strain>
    </source>
</reference>
<comment type="caution">
    <text evidence="15">The sequence shown here is derived from an EMBL/GenBank/DDBJ whole genome shotgun (WGS) entry which is preliminary data.</text>
</comment>
<dbReference type="InterPro" id="IPR020841">
    <property type="entry name" value="PKS_Beta-ketoAc_synthase_dom"/>
</dbReference>
<dbReference type="Pfam" id="PF14765">
    <property type="entry name" value="PS-DH"/>
    <property type="match status" value="1"/>
</dbReference>
<dbReference type="Gene3D" id="3.30.70.3290">
    <property type="match status" value="1"/>
</dbReference>
<feature type="region of interest" description="N-terminal hotdog fold" evidence="10">
    <location>
        <begin position="891"/>
        <end position="1010"/>
    </location>
</feature>
<keyword evidence="6" id="KW-0521">NADP</keyword>
<dbReference type="InterPro" id="IPR020843">
    <property type="entry name" value="ER"/>
</dbReference>
<evidence type="ECO:0000256" key="3">
    <source>
        <dbReference type="ARBA" id="ARBA00022450"/>
    </source>
</evidence>
<evidence type="ECO:0000256" key="8">
    <source>
        <dbReference type="ARBA" id="ARBA00023315"/>
    </source>
</evidence>
<dbReference type="Gene3D" id="3.90.180.10">
    <property type="entry name" value="Medium-chain alcohol dehydrogenases, catalytic domain"/>
    <property type="match status" value="1"/>
</dbReference>
<keyword evidence="5" id="KW-0808">Transferase</keyword>
<feature type="domain" description="Carrier" evidence="12">
    <location>
        <begin position="2350"/>
        <end position="2427"/>
    </location>
</feature>
<keyword evidence="8" id="KW-0012">Acyltransferase</keyword>
<evidence type="ECO:0000256" key="4">
    <source>
        <dbReference type="ARBA" id="ARBA00022553"/>
    </source>
</evidence>
<dbReference type="GO" id="GO:0006633">
    <property type="term" value="P:fatty acid biosynthetic process"/>
    <property type="evidence" value="ECO:0007669"/>
    <property type="project" value="UniProtKB-UniPathway"/>
</dbReference>
<dbReference type="PROSITE" id="PS00606">
    <property type="entry name" value="KS3_1"/>
    <property type="match status" value="1"/>
</dbReference>
<dbReference type="InterPro" id="IPR020806">
    <property type="entry name" value="PKS_PP-bd"/>
</dbReference>
<dbReference type="PANTHER" id="PTHR43775">
    <property type="entry name" value="FATTY ACID SYNTHASE"/>
    <property type="match status" value="1"/>
</dbReference>
<dbReference type="Pfam" id="PF02801">
    <property type="entry name" value="Ketoacyl-synt_C"/>
    <property type="match status" value="1"/>
</dbReference>
<dbReference type="PROSITE" id="PS52004">
    <property type="entry name" value="KS3_2"/>
    <property type="match status" value="1"/>
</dbReference>
<dbReference type="SMART" id="SM00825">
    <property type="entry name" value="PKS_KS"/>
    <property type="match status" value="1"/>
</dbReference>
<dbReference type="SMART" id="SM01294">
    <property type="entry name" value="PKS_PP_betabranch"/>
    <property type="match status" value="1"/>
</dbReference>
<evidence type="ECO:0000313" key="16">
    <source>
        <dbReference type="Proteomes" id="UP000480312"/>
    </source>
</evidence>
<dbReference type="InterPro" id="IPR014031">
    <property type="entry name" value="Ketoacyl_synth_C"/>
</dbReference>
<dbReference type="RefSeq" id="WP_162218248.1">
    <property type="nucleotide sequence ID" value="NZ_JAAEHK010000008.1"/>
</dbReference>
<evidence type="ECO:0000256" key="7">
    <source>
        <dbReference type="ARBA" id="ARBA00023268"/>
    </source>
</evidence>
<comment type="function">
    <text evidence="9">Involved in production of the polyketide antibiotic thailandamide.</text>
</comment>
<feature type="region of interest" description="C-terminal hotdog fold" evidence="10">
    <location>
        <begin position="1023"/>
        <end position="1169"/>
    </location>
</feature>
<feature type="domain" description="Ketosynthase family 3 (KS3)" evidence="13">
    <location>
        <begin position="2"/>
        <end position="422"/>
    </location>
</feature>
<keyword evidence="4" id="KW-0597">Phosphoprotein</keyword>
<dbReference type="InterPro" id="IPR042104">
    <property type="entry name" value="PKS_dehydratase_sf"/>
</dbReference>
<evidence type="ECO:0000256" key="5">
    <source>
        <dbReference type="ARBA" id="ARBA00022679"/>
    </source>
</evidence>
<dbReference type="SMART" id="SM00827">
    <property type="entry name" value="PKS_AT"/>
    <property type="match status" value="1"/>
</dbReference>
<evidence type="ECO:0000259" key="13">
    <source>
        <dbReference type="PROSITE" id="PS52004"/>
    </source>
</evidence>
<comment type="pathway">
    <text evidence="1">Lipid metabolism; fatty acid biosynthesis.</text>
</comment>
<keyword evidence="7" id="KW-0511">Multifunctional enzyme</keyword>
<dbReference type="Gene3D" id="3.10.129.110">
    <property type="entry name" value="Polyketide synthase dehydratase"/>
    <property type="match status" value="1"/>
</dbReference>
<dbReference type="SMART" id="SM00826">
    <property type="entry name" value="PKS_DH"/>
    <property type="match status" value="1"/>
</dbReference>
<feature type="domain" description="PKS/mFAS DH" evidence="14">
    <location>
        <begin position="891"/>
        <end position="1169"/>
    </location>
</feature>
<dbReference type="GO" id="GO:0004312">
    <property type="term" value="F:fatty acid synthase activity"/>
    <property type="evidence" value="ECO:0007669"/>
    <property type="project" value="TreeGrafter"/>
</dbReference>
<evidence type="ECO:0000256" key="9">
    <source>
        <dbReference type="ARBA" id="ARBA00054155"/>
    </source>
</evidence>
<dbReference type="SUPFAM" id="SSF47336">
    <property type="entry name" value="ACP-like"/>
    <property type="match status" value="1"/>
</dbReference>
<dbReference type="InterPro" id="IPR016039">
    <property type="entry name" value="Thiolase-like"/>
</dbReference>
<dbReference type="InterPro" id="IPR049900">
    <property type="entry name" value="PKS_mFAS_DH"/>
</dbReference>
<proteinExistence type="inferred from homology"/>
<dbReference type="InterPro" id="IPR018201">
    <property type="entry name" value="Ketoacyl_synth_AS"/>
</dbReference>
<dbReference type="Proteomes" id="UP000480312">
    <property type="component" value="Unassembled WGS sequence"/>
</dbReference>
<gene>
    <name evidence="15" type="ORF">GPL32_07525</name>
</gene>
<dbReference type="InterPro" id="IPR049552">
    <property type="entry name" value="PKS_DH_N"/>
</dbReference>
<evidence type="ECO:0000256" key="1">
    <source>
        <dbReference type="ARBA" id="ARBA00005194"/>
    </source>
</evidence>
<dbReference type="InterPro" id="IPR011032">
    <property type="entry name" value="GroES-like_sf"/>
</dbReference>
<comment type="similarity">
    <text evidence="2">Belongs to the short-chain dehydrogenases/reductases (SDR) family.</text>
</comment>
<dbReference type="SUPFAM" id="SSF51735">
    <property type="entry name" value="NAD(P)-binding Rossmann-fold domains"/>
    <property type="match status" value="3"/>
</dbReference>
<name>A0A7C9P3R8_9GAMM</name>
<protein>
    <submittedName>
        <fullName evidence="15">Type I polyketide synthase</fullName>
    </submittedName>
</protein>